<dbReference type="NCBIfam" id="TIGR03544">
    <property type="entry name" value="DivI1A_domain"/>
    <property type="match status" value="2"/>
</dbReference>
<keyword evidence="2" id="KW-1185">Reference proteome</keyword>
<dbReference type="AlphaFoldDB" id="A0A2V5L4F4"/>
<protein>
    <recommendedName>
        <fullName evidence="3">DivIVA domain-containing protein</fullName>
    </recommendedName>
</protein>
<proteinExistence type="predicted"/>
<dbReference type="OrthoDB" id="9815492at2"/>
<evidence type="ECO:0000313" key="1">
    <source>
        <dbReference type="EMBL" id="PYI65004.1"/>
    </source>
</evidence>
<gene>
    <name evidence="1" type="ORF">CVV68_20065</name>
</gene>
<dbReference type="Proteomes" id="UP000247832">
    <property type="component" value="Unassembled WGS sequence"/>
</dbReference>
<dbReference type="EMBL" id="QJVD01000033">
    <property type="protein sequence ID" value="PYI65004.1"/>
    <property type="molecule type" value="Genomic_DNA"/>
</dbReference>
<dbReference type="InterPro" id="IPR019933">
    <property type="entry name" value="DivIVA_domain"/>
</dbReference>
<accession>A0A2V5L4F4</accession>
<organism evidence="1 2">
    <name type="scientific">Arthrobacter livingstonensis</name>
    <dbReference type="NCBI Taxonomy" id="670078"/>
    <lineage>
        <taxon>Bacteria</taxon>
        <taxon>Bacillati</taxon>
        <taxon>Actinomycetota</taxon>
        <taxon>Actinomycetes</taxon>
        <taxon>Micrococcales</taxon>
        <taxon>Micrococcaceae</taxon>
        <taxon>Arthrobacter</taxon>
    </lineage>
</organism>
<evidence type="ECO:0008006" key="3">
    <source>
        <dbReference type="Google" id="ProtNLM"/>
    </source>
</evidence>
<name>A0A2V5L4F4_9MICC</name>
<sequence>MGRTEMHSSEIAKVSFSTTTLRDGYDMEDVDDMLDRARDALLAWEGGQAGAMASEDVAACTFAVTNSRTGYDQADVDNFLDTLSVALKLYETGGRPTT</sequence>
<reference evidence="1 2" key="1">
    <citation type="submission" date="2018-05" db="EMBL/GenBank/DDBJ databases">
        <title>Genetic diversity of glacier-inhabiting Cryobacterium bacteria in China and description of Cryobacterium mengkeensis sp. nov. and Arthrobacter glacialis sp. nov.</title>
        <authorList>
            <person name="Liu Q."/>
            <person name="Xin Y.-H."/>
        </authorList>
    </citation>
    <scope>NUCLEOTIDE SEQUENCE [LARGE SCALE GENOMIC DNA]</scope>
    <source>
        <strain evidence="1 2">LI2</strain>
    </source>
</reference>
<evidence type="ECO:0000313" key="2">
    <source>
        <dbReference type="Proteomes" id="UP000247832"/>
    </source>
</evidence>
<comment type="caution">
    <text evidence="1">The sequence shown here is derived from an EMBL/GenBank/DDBJ whole genome shotgun (WGS) entry which is preliminary data.</text>
</comment>
<dbReference type="Gene3D" id="6.10.250.660">
    <property type="match status" value="2"/>
</dbReference>